<dbReference type="Gene3D" id="3.40.50.1000">
    <property type="entry name" value="HAD superfamily/HAD-like"/>
    <property type="match status" value="2"/>
</dbReference>
<dbReference type="InterPro" id="IPR047819">
    <property type="entry name" value="P5A-ATPase_N"/>
</dbReference>
<evidence type="ECO:0000256" key="11">
    <source>
        <dbReference type="RuleBase" id="RU362082"/>
    </source>
</evidence>
<gene>
    <name evidence="15" type="primary">LOC106805562</name>
</gene>
<dbReference type="Gene3D" id="3.40.1110.10">
    <property type="entry name" value="Calcium-transporting ATPase, cytoplasmic domain N"/>
    <property type="match status" value="1"/>
</dbReference>
<comment type="subcellular location">
    <subcellularLocation>
        <location evidence="1 11">Membrane</location>
        <topology evidence="1 11">Multi-pass membrane protein</topology>
    </subcellularLocation>
</comment>
<dbReference type="SUPFAM" id="SSF81660">
    <property type="entry name" value="Metal cation-transporting ATPase, ATP-binding domain N"/>
    <property type="match status" value="1"/>
</dbReference>
<evidence type="ECO:0000259" key="13">
    <source>
        <dbReference type="Pfam" id="PF12409"/>
    </source>
</evidence>
<dbReference type="SFLD" id="SFLDG00002">
    <property type="entry name" value="C1.7:_P-type_atpase_like"/>
    <property type="match status" value="1"/>
</dbReference>
<keyword evidence="10" id="KW-0472">Membrane</keyword>
<proteinExistence type="inferred from homology"/>
<keyword evidence="3" id="KW-0812">Transmembrane</keyword>
<dbReference type="InterPro" id="IPR023299">
    <property type="entry name" value="ATPase_P-typ_cyto_dom_N"/>
</dbReference>
<keyword evidence="8 11" id="KW-1278">Translocase</keyword>
<keyword evidence="9" id="KW-1133">Transmembrane helix</keyword>
<evidence type="ECO:0000256" key="8">
    <source>
        <dbReference type="ARBA" id="ARBA00022967"/>
    </source>
</evidence>
<dbReference type="RefSeq" id="XP_014662698.1">
    <property type="nucleotide sequence ID" value="XM_014807212.1"/>
</dbReference>
<keyword evidence="4 11" id="KW-0479">Metal-binding</keyword>
<sequence length="581" mass="65138">MVRGAEKVRFPTGGPPPTKSGMEYVNIGLEDQMEIRGYTPTTWKTTVTWICIVLTAGLLRVVFHWKPEWMLSCTHSRSSLATAVKLLLKDQYEQWFVEKVNVHRAEEVRRAIYGDNEIAVEVQSILKLLFLETQNNQSPGVIAIRALDLITITVPPVLPAAMTIGIIYAQRRLKLANIYCISPRTINLCGSINVVCFDKTGTLTEDGIDMHGVVPTENNVFQDVEPDVQQLPQCPTLWAIASCHSLSLIDGQLKGDPLDMKLFFSTEWEFIEPGPKVQGHQIPTLVRSQTSTAASAGSEHEESIVELGVLRQYVFVSSLQRMSVVAYNFRNDMFECYVKGSPEKLVTLSRPETVPADFQEVLREYAPQQGYRMLALAYKRMPDMQWDKVKNIHREDVECDLEFLGLVALENRLKPQTTPVISQLRQANIRTVMITGDNTLTALSVARHCGMILKSQKAIMVSVDATQLVPGTKAPLLRYKYVNFKDPDEHEGSELDTVASENDSTAVHVQLQDENEAYRFAVDGKTFDVIRYSYPDLLPRILVRGTVFSRMSPDQKAVVVEVLQKLGYFVGMCGDGANDCG</sequence>
<dbReference type="Gene3D" id="1.20.1110.10">
    <property type="entry name" value="Calcium-transporting ATPase, transmembrane domain"/>
    <property type="match status" value="1"/>
</dbReference>
<evidence type="ECO:0000256" key="4">
    <source>
        <dbReference type="ARBA" id="ARBA00022723"/>
    </source>
</evidence>
<dbReference type="InterPro" id="IPR023298">
    <property type="entry name" value="ATPase_P-typ_TM_dom_sf"/>
</dbReference>
<evidence type="ECO:0000256" key="10">
    <source>
        <dbReference type="ARBA" id="ARBA00023136"/>
    </source>
</evidence>
<dbReference type="GeneID" id="106805562"/>
<dbReference type="SFLD" id="SFLDF00027">
    <property type="entry name" value="p-type_atpase"/>
    <property type="match status" value="1"/>
</dbReference>
<dbReference type="SFLD" id="SFLDS00003">
    <property type="entry name" value="Haloacid_Dehalogenase"/>
    <property type="match status" value="1"/>
</dbReference>
<evidence type="ECO:0000313" key="15">
    <source>
        <dbReference type="RefSeq" id="XP_014662698.1"/>
    </source>
</evidence>
<dbReference type="PANTHER" id="PTHR45630:SF8">
    <property type="entry name" value="CATION-TRANSPORTING ATPASE"/>
    <property type="match status" value="1"/>
</dbReference>
<name>A0ABM1DRX7_PRICU</name>
<keyword evidence="14" id="KW-1185">Reference proteome</keyword>
<dbReference type="PANTHER" id="PTHR45630">
    <property type="entry name" value="CATION-TRANSPORTING ATPASE-RELATED"/>
    <property type="match status" value="1"/>
</dbReference>
<feature type="domain" description="P5B-type ATPase N-terminal" evidence="13">
    <location>
        <begin position="30"/>
        <end position="113"/>
    </location>
</feature>
<comment type="catalytic activity">
    <reaction evidence="11">
        <text>ATP + H2O = ADP + phosphate + H(+)</text>
        <dbReference type="Rhea" id="RHEA:13065"/>
        <dbReference type="ChEBI" id="CHEBI:15377"/>
        <dbReference type="ChEBI" id="CHEBI:15378"/>
        <dbReference type="ChEBI" id="CHEBI:30616"/>
        <dbReference type="ChEBI" id="CHEBI:43474"/>
        <dbReference type="ChEBI" id="CHEBI:456216"/>
    </reaction>
</comment>
<protein>
    <recommendedName>
        <fullName evidence="11">Cation-transporting ATPase</fullName>
        <ecNumber evidence="11">7.2.2.-</ecNumber>
    </recommendedName>
</protein>
<reference evidence="15" key="1">
    <citation type="submission" date="2025-08" db="UniProtKB">
        <authorList>
            <consortium name="RefSeq"/>
        </authorList>
    </citation>
    <scope>IDENTIFICATION</scope>
</reference>
<keyword evidence="7 11" id="KW-0460">Magnesium</keyword>
<keyword evidence="6 11" id="KW-0067">ATP-binding</keyword>
<evidence type="ECO:0000256" key="7">
    <source>
        <dbReference type="ARBA" id="ARBA00022842"/>
    </source>
</evidence>
<dbReference type="InterPro" id="IPR018303">
    <property type="entry name" value="ATPase_P-typ_P_site"/>
</dbReference>
<feature type="region of interest" description="Disordered" evidence="12">
    <location>
        <begin position="1"/>
        <end position="21"/>
    </location>
</feature>
<keyword evidence="2" id="KW-0597">Phosphoprotein</keyword>
<dbReference type="SUPFAM" id="SSF56784">
    <property type="entry name" value="HAD-like"/>
    <property type="match status" value="1"/>
</dbReference>
<dbReference type="Proteomes" id="UP000695022">
    <property type="component" value="Unplaced"/>
</dbReference>
<dbReference type="InterPro" id="IPR044492">
    <property type="entry name" value="P_typ_ATPase_HD_dom"/>
</dbReference>
<comment type="similarity">
    <text evidence="11">Belongs to the cation transport ATPase (P-type) (TC 3.A.3) family. Type V subfamily.</text>
</comment>
<evidence type="ECO:0000256" key="9">
    <source>
        <dbReference type="ARBA" id="ARBA00022989"/>
    </source>
</evidence>
<dbReference type="SUPFAM" id="SSF81665">
    <property type="entry name" value="Calcium ATPase, transmembrane domain M"/>
    <property type="match status" value="1"/>
</dbReference>
<dbReference type="InterPro" id="IPR036412">
    <property type="entry name" value="HAD-like_sf"/>
</dbReference>
<organism evidence="14 15">
    <name type="scientific">Priapulus caudatus</name>
    <name type="common">Priapulid worm</name>
    <dbReference type="NCBI Taxonomy" id="37621"/>
    <lineage>
        <taxon>Eukaryota</taxon>
        <taxon>Metazoa</taxon>
        <taxon>Ecdysozoa</taxon>
        <taxon>Scalidophora</taxon>
        <taxon>Priapulida</taxon>
        <taxon>Priapulimorpha</taxon>
        <taxon>Priapulimorphida</taxon>
        <taxon>Priapulidae</taxon>
        <taxon>Priapulus</taxon>
    </lineage>
</organism>
<accession>A0ABM1DRX7</accession>
<evidence type="ECO:0000313" key="14">
    <source>
        <dbReference type="Proteomes" id="UP000695022"/>
    </source>
</evidence>
<feature type="non-terminal residue" evidence="15">
    <location>
        <position position="581"/>
    </location>
</feature>
<evidence type="ECO:0000256" key="3">
    <source>
        <dbReference type="ARBA" id="ARBA00022692"/>
    </source>
</evidence>
<dbReference type="InterPro" id="IPR006544">
    <property type="entry name" value="P-type_TPase_V"/>
</dbReference>
<dbReference type="EC" id="7.2.2.-" evidence="11"/>
<dbReference type="PROSITE" id="PS00154">
    <property type="entry name" value="ATPASE_E1_E2"/>
    <property type="match status" value="1"/>
</dbReference>
<dbReference type="Pfam" id="PF12409">
    <property type="entry name" value="P5-ATPase"/>
    <property type="match status" value="1"/>
</dbReference>
<evidence type="ECO:0000256" key="5">
    <source>
        <dbReference type="ARBA" id="ARBA00022741"/>
    </source>
</evidence>
<keyword evidence="5 11" id="KW-0547">Nucleotide-binding</keyword>
<evidence type="ECO:0000256" key="1">
    <source>
        <dbReference type="ARBA" id="ARBA00004141"/>
    </source>
</evidence>
<evidence type="ECO:0000256" key="12">
    <source>
        <dbReference type="SAM" id="MobiDB-lite"/>
    </source>
</evidence>
<evidence type="ECO:0000256" key="2">
    <source>
        <dbReference type="ARBA" id="ARBA00022553"/>
    </source>
</evidence>
<evidence type="ECO:0000256" key="6">
    <source>
        <dbReference type="ARBA" id="ARBA00022840"/>
    </source>
</evidence>
<dbReference type="Pfam" id="PF13246">
    <property type="entry name" value="Cation_ATPase"/>
    <property type="match status" value="1"/>
</dbReference>
<dbReference type="InterPro" id="IPR023214">
    <property type="entry name" value="HAD_sf"/>
</dbReference>